<keyword evidence="3" id="KW-1185">Reference proteome</keyword>
<evidence type="ECO:0000313" key="3">
    <source>
        <dbReference type="Proteomes" id="UP000000673"/>
    </source>
</evidence>
<proteinExistence type="predicted"/>
<dbReference type="EnsemblMetazoa" id="ADAC002769-RA">
    <property type="protein sequence ID" value="ADAC002769-PA"/>
    <property type="gene ID" value="ADAC002769"/>
</dbReference>
<reference evidence="1" key="3">
    <citation type="journal article" date="2013" name="Nucleic Acids Res.">
        <title>The genome of Anopheles darlingi, the main neotropical malaria vector.</title>
        <authorList>
            <person name="Marinotti O."/>
            <person name="Cerqueira G.C."/>
            <person name="de Almeida L.G."/>
            <person name="Ferro M.I."/>
            <person name="Loreto E.L."/>
            <person name="Zaha A."/>
            <person name="Teixeira S.M."/>
            <person name="Wespiser A.R."/>
            <person name="Almeida E Silva A."/>
            <person name="Schlindwein A.D."/>
            <person name="Pacheco A.C."/>
            <person name="Silva A.L."/>
            <person name="Graveley B.R."/>
            <person name="Walenz B.P."/>
            <person name="Lima Bde A."/>
            <person name="Ribeiro C.A."/>
            <person name="Nunes-Silva C.G."/>
            <person name="de Carvalho C.R."/>
            <person name="Soares C.M."/>
            <person name="de Menezes C.B."/>
            <person name="Matiolli C."/>
            <person name="Caffrey D."/>
            <person name="Araujo D.A."/>
            <person name="de Oliveira D.M."/>
            <person name="Golenbock D."/>
            <person name="Grisard E.C."/>
            <person name="Fantinatti-Garboggini F."/>
            <person name="de Carvalho F.M."/>
            <person name="Barcellos F.G."/>
            <person name="Prosdocimi F."/>
            <person name="May G."/>
            <person name="Azevedo Junior G.M."/>
            <person name="Guimaraes G.M."/>
            <person name="Goldman G.H."/>
            <person name="Padilha I.Q."/>
            <person name="Batista Jda S."/>
            <person name="Ferro J.A."/>
            <person name="Ribeiro J.M."/>
            <person name="Fietto J.L."/>
            <person name="Dabbas K.M."/>
            <person name="Cerdeira L."/>
            <person name="Agnez-Lima L.F."/>
            <person name="Brocchi M."/>
            <person name="de Carvalho M.O."/>
            <person name="Teixeira Mde M."/>
            <person name="Diniz Maia Mde M."/>
            <person name="Goldman M.H."/>
            <person name="Cruz Schneider M.P."/>
            <person name="Felipe M.S."/>
            <person name="Hungria M."/>
            <person name="Nicolas M.F."/>
            <person name="Pereira M."/>
            <person name="Montes M.A."/>
            <person name="Cantao M.E."/>
            <person name="Vincentz M."/>
            <person name="Rafael M.S."/>
            <person name="Silverman N."/>
            <person name="Stoco P.H."/>
            <person name="Souza R.C."/>
            <person name="Vicentini R."/>
            <person name="Gazzinelli R.T."/>
            <person name="Neves Rde O."/>
            <person name="Silva R."/>
            <person name="Astolfi-Filho S."/>
            <person name="Maciel T.E."/>
            <person name="Urmenyi T.P."/>
            <person name="Tadei W.P."/>
            <person name="Camargo E.P."/>
            <person name="de Vasconcelos A.T."/>
        </authorList>
    </citation>
    <scope>NUCLEOTIDE SEQUENCE</scope>
</reference>
<dbReference type="EMBL" id="ADMH02000647">
    <property type="protein sequence ID" value="ETN65461.1"/>
    <property type="molecule type" value="Genomic_DNA"/>
</dbReference>
<accession>W5JMX3</accession>
<protein>
    <recommendedName>
        <fullName evidence="4">Transposase Helix-turn-helix domain-containing protein</fullName>
    </recommendedName>
</protein>
<dbReference type="AlphaFoldDB" id="W5JMX3"/>
<feature type="non-terminal residue" evidence="1">
    <location>
        <position position="70"/>
    </location>
</feature>
<dbReference type="OMA" id="ILVWENE"/>
<reference evidence="2" key="4">
    <citation type="submission" date="2015-06" db="UniProtKB">
        <authorList>
            <consortium name="EnsemblMetazoa"/>
        </authorList>
    </citation>
    <scope>IDENTIFICATION</scope>
</reference>
<gene>
    <name evidence="1" type="ORF">AND_002769</name>
</gene>
<reference evidence="1" key="2">
    <citation type="submission" date="2010-05" db="EMBL/GenBank/DDBJ databases">
        <authorList>
            <person name="Almeida L.G."/>
            <person name="Nicolas M.F."/>
            <person name="Souza R.C."/>
            <person name="Vasconcelos A.T.R."/>
        </authorList>
    </citation>
    <scope>NUCLEOTIDE SEQUENCE</scope>
</reference>
<evidence type="ECO:0000313" key="1">
    <source>
        <dbReference type="EMBL" id="ETN65461.1"/>
    </source>
</evidence>
<sequence>MLTPKIMRQDTVMRKAISSRDKLIVTLRYLASGVDYKTLEFKFRISAQSISIFIPQVCMNLVNLLRDYVK</sequence>
<organism evidence="1">
    <name type="scientific">Anopheles darlingi</name>
    <name type="common">Mosquito</name>
    <dbReference type="NCBI Taxonomy" id="43151"/>
    <lineage>
        <taxon>Eukaryota</taxon>
        <taxon>Metazoa</taxon>
        <taxon>Ecdysozoa</taxon>
        <taxon>Arthropoda</taxon>
        <taxon>Hexapoda</taxon>
        <taxon>Insecta</taxon>
        <taxon>Pterygota</taxon>
        <taxon>Neoptera</taxon>
        <taxon>Endopterygota</taxon>
        <taxon>Diptera</taxon>
        <taxon>Nematocera</taxon>
        <taxon>Culicoidea</taxon>
        <taxon>Culicidae</taxon>
        <taxon>Anophelinae</taxon>
        <taxon>Anopheles</taxon>
    </lineage>
</organism>
<reference evidence="1 3" key="1">
    <citation type="journal article" date="2010" name="BMC Genomics">
        <title>Combination of measures distinguishes pre-miRNAs from other stem-loops in the genome of the newly sequenced Anopheles darlingi.</title>
        <authorList>
            <person name="Mendes N.D."/>
            <person name="Freitas A.T."/>
            <person name="Vasconcelos A.T."/>
            <person name="Sagot M.F."/>
        </authorList>
    </citation>
    <scope>NUCLEOTIDE SEQUENCE</scope>
</reference>
<dbReference type="Proteomes" id="UP000000673">
    <property type="component" value="Unassembled WGS sequence"/>
</dbReference>
<dbReference type="HOGENOM" id="CLU_018552_10_3_1"/>
<evidence type="ECO:0008006" key="4">
    <source>
        <dbReference type="Google" id="ProtNLM"/>
    </source>
</evidence>
<evidence type="ECO:0000313" key="2">
    <source>
        <dbReference type="EnsemblMetazoa" id="ADAC002769-PA"/>
    </source>
</evidence>
<dbReference type="VEuPathDB" id="VectorBase:ADAC002769"/>
<name>W5JMX3_ANODA</name>